<accession>A0A9W8PHX1</accession>
<protein>
    <submittedName>
        <fullName evidence="1">Uncharacterized protein</fullName>
    </submittedName>
</protein>
<name>A0A9W8PHX1_9HYPO</name>
<sequence length="270" mass="31456">MATIPGIAVRKVNEPNCLILQLPLEIFSDILSLVIEAEDSNPYAQYARLRTADFPGTAPFKKLDLHNFCFSPKVLEALVRWPKELHTLSYRPSISQASSRDWTWETLQPILNTQMASLRELHIYDLFRGDHVDIADLRGFTMLERLTLPATLIGVDKRHIPRIIAPNLQYFKWQVEYGDGNPRIIDEKHEEWIRAVVEYAARQQQKLETIFINSEGRSWEFARGIFTYPWDLLDDIAWDAERFGIRIQYDEPDIAREEYEAIVHGEPDDD</sequence>
<proteinExistence type="predicted"/>
<evidence type="ECO:0000313" key="1">
    <source>
        <dbReference type="EMBL" id="KAJ4007446.1"/>
    </source>
</evidence>
<dbReference type="Proteomes" id="UP001152130">
    <property type="component" value="Unassembled WGS sequence"/>
</dbReference>
<organism evidence="1 2">
    <name type="scientific">Fusarium irregulare</name>
    <dbReference type="NCBI Taxonomy" id="2494466"/>
    <lineage>
        <taxon>Eukaryota</taxon>
        <taxon>Fungi</taxon>
        <taxon>Dikarya</taxon>
        <taxon>Ascomycota</taxon>
        <taxon>Pezizomycotina</taxon>
        <taxon>Sordariomycetes</taxon>
        <taxon>Hypocreomycetidae</taxon>
        <taxon>Hypocreales</taxon>
        <taxon>Nectriaceae</taxon>
        <taxon>Fusarium</taxon>
        <taxon>Fusarium incarnatum-equiseti species complex</taxon>
    </lineage>
</organism>
<reference evidence="1" key="1">
    <citation type="submission" date="2022-10" db="EMBL/GenBank/DDBJ databases">
        <title>Fusarium specimens isolated from Avocado Roots.</title>
        <authorList>
            <person name="Stajich J."/>
            <person name="Roper C."/>
            <person name="Heimlech-Rivalta G."/>
        </authorList>
    </citation>
    <scope>NUCLEOTIDE SEQUENCE</scope>
    <source>
        <strain evidence="1">CF00143</strain>
    </source>
</reference>
<dbReference type="AlphaFoldDB" id="A0A9W8PHX1"/>
<comment type="caution">
    <text evidence="1">The sequence shown here is derived from an EMBL/GenBank/DDBJ whole genome shotgun (WGS) entry which is preliminary data.</text>
</comment>
<keyword evidence="2" id="KW-1185">Reference proteome</keyword>
<dbReference type="EMBL" id="JAPDHF010000017">
    <property type="protein sequence ID" value="KAJ4007446.1"/>
    <property type="molecule type" value="Genomic_DNA"/>
</dbReference>
<gene>
    <name evidence="1" type="ORF">NW766_010131</name>
</gene>
<evidence type="ECO:0000313" key="2">
    <source>
        <dbReference type="Proteomes" id="UP001152130"/>
    </source>
</evidence>